<dbReference type="CDD" id="cd20559">
    <property type="entry name" value="CYCLIN_ScCLN_like"/>
    <property type="match status" value="1"/>
</dbReference>
<feature type="compositionally biased region" description="Acidic residues" evidence="6">
    <location>
        <begin position="567"/>
        <end position="582"/>
    </location>
</feature>
<dbReference type="InterPro" id="IPR036915">
    <property type="entry name" value="Cyclin-like_sf"/>
</dbReference>
<dbReference type="GeneID" id="76151127"/>
<dbReference type="SMART" id="SM00385">
    <property type="entry name" value="CYCLIN"/>
    <property type="match status" value="1"/>
</dbReference>
<dbReference type="InterPro" id="IPR006671">
    <property type="entry name" value="Cyclin_N"/>
</dbReference>
<evidence type="ECO:0000256" key="4">
    <source>
        <dbReference type="ARBA" id="ARBA00023306"/>
    </source>
</evidence>
<evidence type="ECO:0000256" key="2">
    <source>
        <dbReference type="ARBA" id="ARBA00022618"/>
    </source>
</evidence>
<dbReference type="GO" id="GO:0051301">
    <property type="term" value="P:cell division"/>
    <property type="evidence" value="ECO:0007669"/>
    <property type="project" value="UniProtKB-KW"/>
</dbReference>
<dbReference type="GO" id="GO:0044843">
    <property type="term" value="P:cell cycle G1/S phase transition"/>
    <property type="evidence" value="ECO:0007669"/>
    <property type="project" value="UniProtKB-ARBA"/>
</dbReference>
<dbReference type="GO" id="GO:0016538">
    <property type="term" value="F:cyclin-dependent protein serine/threonine kinase regulator activity"/>
    <property type="evidence" value="ECO:0007669"/>
    <property type="project" value="UniProtKB-ARBA"/>
</dbReference>
<feature type="domain" description="Cyclin-like" evidence="7">
    <location>
        <begin position="101"/>
        <end position="187"/>
    </location>
</feature>
<name>A0AAD5FY67_9ASCO</name>
<gene>
    <name evidence="8" type="ORF">KGF57_003068</name>
</gene>
<dbReference type="InterPro" id="IPR004367">
    <property type="entry name" value="Cyclin_C-dom"/>
</dbReference>
<feature type="region of interest" description="Disordered" evidence="6">
    <location>
        <begin position="563"/>
        <end position="589"/>
    </location>
</feature>
<evidence type="ECO:0000313" key="8">
    <source>
        <dbReference type="EMBL" id="KAI5957801.1"/>
    </source>
</evidence>
<evidence type="ECO:0000256" key="6">
    <source>
        <dbReference type="SAM" id="MobiDB-lite"/>
    </source>
</evidence>
<feature type="region of interest" description="Disordered" evidence="6">
    <location>
        <begin position="1"/>
        <end position="39"/>
    </location>
</feature>
<dbReference type="Pfam" id="PF00134">
    <property type="entry name" value="Cyclin_N"/>
    <property type="match status" value="1"/>
</dbReference>
<dbReference type="GO" id="GO:0051726">
    <property type="term" value="P:regulation of cell cycle"/>
    <property type="evidence" value="ECO:0007669"/>
    <property type="project" value="UniProtKB-ARBA"/>
</dbReference>
<protein>
    <recommendedName>
        <fullName evidence="7">Cyclin-like domain-containing protein</fullName>
    </recommendedName>
</protein>
<dbReference type="Pfam" id="PF02984">
    <property type="entry name" value="Cyclin_C"/>
    <property type="match status" value="1"/>
</dbReference>
<reference evidence="8 9" key="1">
    <citation type="journal article" date="2022" name="DNA Res.">
        <title>Genome analysis of five recently described species of the CUG-Ser clade uncovers Candida theae as a new hybrid lineage with pathogenic potential in the Candida parapsilosis species complex.</title>
        <authorList>
            <person name="Mixao V."/>
            <person name="Del Olmo V."/>
            <person name="Hegedusova E."/>
            <person name="Saus E."/>
            <person name="Pryszcz L."/>
            <person name="Cillingova A."/>
            <person name="Nosek J."/>
            <person name="Gabaldon T."/>
        </authorList>
    </citation>
    <scope>NUCLEOTIDE SEQUENCE [LARGE SCALE GENOMIC DNA]</scope>
    <source>
        <strain evidence="8 9">CBS 12239</strain>
    </source>
</reference>
<keyword evidence="3 5" id="KW-0195">Cyclin</keyword>
<accession>A0AAD5FY67</accession>
<dbReference type="InterPro" id="IPR013763">
    <property type="entry name" value="Cyclin-like_dom"/>
</dbReference>
<dbReference type="SUPFAM" id="SSF47954">
    <property type="entry name" value="Cyclin-like"/>
    <property type="match status" value="1"/>
</dbReference>
<sequence>MSNEQHHNGQQHSQQHFQQHSQYHQGEQHRPKYGPPQHIRPRPYHAMLELLESQANKKLTNEYCTEVVQTLSQLEAASSVNPAMIDLQPEIQWFMRPFLLDFLIELHSSFRLQPQTLFLCLNIIDRYCAKRIVFKRHYQLVGCTALWIAGKYEDKKSRVPTLKELSIMCRNAYDEEMFVQMEMHILSTLEWSIGHPTLEDCLQLSIRHSNIVNPTITPSKYSFQTTPDTANVTSGVNEQITKSAAATTLSAVTAVGRFLCELALYDKFFLSVPTSLVAFTANLLACSMLQIPNASIAFKELLENVLIEPKRRQYLQIKLQKRLKRKQERQLRKQSQFQQQQQHTKSKFQNVGPAPKFPLKQKLNTLYSNNNDSNYSHQTNIYRHTSIADDIDLDYAESDQEDIDTDIDADADAVIDHDALDDDDEVEPAFNDTNNTTFDYDEDHEEIENKLPEIHGAFLNGLDESTLLTIKQVALLLILQLNKVTEVLTKKYEEVGVIHVVKKFNEKNSFLIQSIYENRDRIIAACDSAASSTSSSSSSSTTPPLDSRFIQTIEILLQFPQLSDPTLDSDSESDSEDDEEEGYCVNPYSSYKSYESDDYFSVRGSGAGHLRTPKSPYPFFGQSTLGFDSSQSIIAPPVTPPSATSQYSVFSNKRSGGSQTNSVTSNCNTPTHFPVPSFASTSAQQSQQSQMSHPTVMMGSSQSSLSRTKSKIRKKRAMMQSSATSINTAAGSGGPSVMIPPVLPTVGMGHEVRSKENFSPIKPVVSNGASTTLNASSPLMNQYF</sequence>
<feature type="region of interest" description="Disordered" evidence="6">
    <location>
        <begin position="328"/>
        <end position="354"/>
    </location>
</feature>
<evidence type="ECO:0000256" key="1">
    <source>
        <dbReference type="ARBA" id="ARBA00008742"/>
    </source>
</evidence>
<evidence type="ECO:0000313" key="9">
    <source>
        <dbReference type="Proteomes" id="UP001204833"/>
    </source>
</evidence>
<dbReference type="InterPro" id="IPR039361">
    <property type="entry name" value="Cyclin"/>
</dbReference>
<evidence type="ECO:0000256" key="5">
    <source>
        <dbReference type="RuleBase" id="RU000383"/>
    </source>
</evidence>
<proteinExistence type="inferred from homology"/>
<keyword evidence="2" id="KW-0132">Cell division</keyword>
<evidence type="ECO:0000256" key="3">
    <source>
        <dbReference type="ARBA" id="ARBA00023127"/>
    </source>
</evidence>
<dbReference type="FunFam" id="1.10.472.10:FF:000010">
    <property type="entry name" value="G1/S-specific cyclin Cln1"/>
    <property type="match status" value="1"/>
</dbReference>
<organism evidence="8 9">
    <name type="scientific">Candida theae</name>
    <dbReference type="NCBI Taxonomy" id="1198502"/>
    <lineage>
        <taxon>Eukaryota</taxon>
        <taxon>Fungi</taxon>
        <taxon>Dikarya</taxon>
        <taxon>Ascomycota</taxon>
        <taxon>Saccharomycotina</taxon>
        <taxon>Pichiomycetes</taxon>
        <taxon>Debaryomycetaceae</taxon>
        <taxon>Candida/Lodderomyces clade</taxon>
        <taxon>Candida</taxon>
    </lineage>
</organism>
<dbReference type="Gene3D" id="1.10.472.10">
    <property type="entry name" value="Cyclin-like"/>
    <property type="match status" value="2"/>
</dbReference>
<dbReference type="PROSITE" id="PS00292">
    <property type="entry name" value="CYCLINS"/>
    <property type="match status" value="1"/>
</dbReference>
<dbReference type="EMBL" id="JAIHNG010000120">
    <property type="protein sequence ID" value="KAI5957801.1"/>
    <property type="molecule type" value="Genomic_DNA"/>
</dbReference>
<dbReference type="RefSeq" id="XP_051608504.1">
    <property type="nucleotide sequence ID" value="XM_051752449.1"/>
</dbReference>
<feature type="compositionally biased region" description="Low complexity" evidence="6">
    <location>
        <begin position="8"/>
        <end position="25"/>
    </location>
</feature>
<dbReference type="AlphaFoldDB" id="A0AAD5FY67"/>
<dbReference type="InterPro" id="IPR048258">
    <property type="entry name" value="Cyclins_cyclin-box"/>
</dbReference>
<feature type="compositionally biased region" description="Low complexity" evidence="6">
    <location>
        <begin position="680"/>
        <end position="692"/>
    </location>
</feature>
<dbReference type="GO" id="GO:0030447">
    <property type="term" value="P:filamentous growth"/>
    <property type="evidence" value="ECO:0007669"/>
    <property type="project" value="UniProtKB-ARBA"/>
</dbReference>
<keyword evidence="9" id="KW-1185">Reference proteome</keyword>
<feature type="compositionally biased region" description="Low complexity" evidence="6">
    <location>
        <begin position="333"/>
        <end position="349"/>
    </location>
</feature>
<comment type="caution">
    <text evidence="8">The sequence shown here is derived from an EMBL/GenBank/DDBJ whole genome shotgun (WGS) entry which is preliminary data.</text>
</comment>
<comment type="similarity">
    <text evidence="1 5">Belongs to the cyclin family.</text>
</comment>
<dbReference type="PANTHER" id="PTHR10177">
    <property type="entry name" value="CYCLINS"/>
    <property type="match status" value="1"/>
</dbReference>
<dbReference type="Proteomes" id="UP001204833">
    <property type="component" value="Unassembled WGS sequence"/>
</dbReference>
<evidence type="ECO:0000259" key="7">
    <source>
        <dbReference type="SMART" id="SM00385"/>
    </source>
</evidence>
<feature type="region of interest" description="Disordered" evidence="6">
    <location>
        <begin position="674"/>
        <end position="707"/>
    </location>
</feature>
<keyword evidence="4" id="KW-0131">Cell cycle</keyword>